<evidence type="ECO:0000256" key="1">
    <source>
        <dbReference type="SAM" id="Phobius"/>
    </source>
</evidence>
<dbReference type="Proteomes" id="UP001519287">
    <property type="component" value="Unassembled WGS sequence"/>
</dbReference>
<feature type="transmembrane region" description="Helical" evidence="1">
    <location>
        <begin position="35"/>
        <end position="54"/>
    </location>
</feature>
<keyword evidence="1" id="KW-1133">Transmembrane helix</keyword>
<dbReference type="PANTHER" id="PTHR34978">
    <property type="entry name" value="POSSIBLE SENSOR-TRANSDUCER PROTEIN BLAR"/>
    <property type="match status" value="1"/>
</dbReference>
<keyword evidence="1" id="KW-0472">Membrane</keyword>
<evidence type="ECO:0000259" key="2">
    <source>
        <dbReference type="Pfam" id="PF05569"/>
    </source>
</evidence>
<accession>A0ABS4IP71</accession>
<feature type="transmembrane region" description="Helical" evidence="1">
    <location>
        <begin position="6"/>
        <end position="28"/>
    </location>
</feature>
<gene>
    <name evidence="4" type="ORF">J2Z66_000956</name>
</gene>
<dbReference type="PANTHER" id="PTHR34978:SF3">
    <property type="entry name" value="SLR0241 PROTEIN"/>
    <property type="match status" value="1"/>
</dbReference>
<keyword evidence="5" id="KW-1185">Reference proteome</keyword>
<sequence>MSMLFTTVLNMSITASYIALGVLLIRLLIRRLPKIFSYVLWSAVLIRLVCPVSFTSDISFLNFIKPKVHGDTGIIEYLPYNIGLMQIPSIETGITSINQVVNNLLPAATPTASANPMQVYMSLISSVWILGIVVLLGYSVISYLKVIRKIRTATLVRDNIFETDRIDTPFVFGLIRPKIYVPVNLSANEWPYILAHEQTHIQRWDYLVKPFSFLVLIVHWFNPIMWLSFVLMSKDMEMSCDENVIKKMGMDSKGGYSNSLLSISVKRSGLHMGSPLAFGESHIKSRITNILSYRKPAVWAAALTIVATVSLLTAFTANPKSQIDLPAKSSYSGYGIEALIDNQTPYVGNNSKVVALIDAMPLPVGIKRGTVELQTANPPFGITIQLMMSDASELTAVSGAISGDAFNRNSILLFSLIDNVENISYKIIDNTGNFDGASYNFTFNREQADKWAGSDVRHYADNIESLKNLIDRLNGVLN</sequence>
<feature type="transmembrane region" description="Helical" evidence="1">
    <location>
        <begin position="297"/>
        <end position="317"/>
    </location>
</feature>
<reference evidence="4 5" key="1">
    <citation type="submission" date="2021-03" db="EMBL/GenBank/DDBJ databases">
        <title>Genomic Encyclopedia of Type Strains, Phase IV (KMG-IV): sequencing the most valuable type-strain genomes for metagenomic binning, comparative biology and taxonomic classification.</title>
        <authorList>
            <person name="Goeker M."/>
        </authorList>
    </citation>
    <scope>NUCLEOTIDE SEQUENCE [LARGE SCALE GENOMIC DNA]</scope>
    <source>
        <strain evidence="4 5">DSM 26048</strain>
    </source>
</reference>
<feature type="transmembrane region" description="Helical" evidence="1">
    <location>
        <begin position="211"/>
        <end position="232"/>
    </location>
</feature>
<dbReference type="Pfam" id="PF05569">
    <property type="entry name" value="Peptidase_M56"/>
    <property type="match status" value="1"/>
</dbReference>
<dbReference type="InterPro" id="IPR052173">
    <property type="entry name" value="Beta-lactam_resp_regulator"/>
</dbReference>
<feature type="transmembrane region" description="Helical" evidence="1">
    <location>
        <begin position="119"/>
        <end position="141"/>
    </location>
</feature>
<name>A0ABS4IP71_9BACL</name>
<comment type="caution">
    <text evidence="4">The sequence shown here is derived from an EMBL/GenBank/DDBJ whole genome shotgun (WGS) entry which is preliminary data.</text>
</comment>
<feature type="domain" description="DUF4825" evidence="3">
    <location>
        <begin position="339"/>
        <end position="437"/>
    </location>
</feature>
<dbReference type="Pfam" id="PF16107">
    <property type="entry name" value="DUF4825"/>
    <property type="match status" value="1"/>
</dbReference>
<evidence type="ECO:0000259" key="3">
    <source>
        <dbReference type="Pfam" id="PF16107"/>
    </source>
</evidence>
<keyword evidence="1" id="KW-0812">Transmembrane</keyword>
<proteinExistence type="predicted"/>
<dbReference type="RefSeq" id="WP_209970180.1">
    <property type="nucleotide sequence ID" value="NZ_JAGGLB010000002.1"/>
</dbReference>
<protein>
    <submittedName>
        <fullName evidence="4">Beta-lactamase regulating signal transducer with metallopeptidase domain</fullName>
    </submittedName>
</protein>
<feature type="domain" description="Peptidase M56" evidence="2">
    <location>
        <begin position="7"/>
        <end position="290"/>
    </location>
</feature>
<dbReference type="InterPro" id="IPR032250">
    <property type="entry name" value="DUF4825"/>
</dbReference>
<dbReference type="InterPro" id="IPR008756">
    <property type="entry name" value="Peptidase_M56"/>
</dbReference>
<dbReference type="CDD" id="cd07341">
    <property type="entry name" value="M56_BlaR1_MecR1_like"/>
    <property type="match status" value="1"/>
</dbReference>
<evidence type="ECO:0000313" key="5">
    <source>
        <dbReference type="Proteomes" id="UP001519287"/>
    </source>
</evidence>
<organism evidence="4 5">
    <name type="scientific">Paenibacillus eucommiae</name>
    <dbReference type="NCBI Taxonomy" id="1355755"/>
    <lineage>
        <taxon>Bacteria</taxon>
        <taxon>Bacillati</taxon>
        <taxon>Bacillota</taxon>
        <taxon>Bacilli</taxon>
        <taxon>Bacillales</taxon>
        <taxon>Paenibacillaceae</taxon>
        <taxon>Paenibacillus</taxon>
    </lineage>
</organism>
<dbReference type="EMBL" id="JAGGLB010000002">
    <property type="protein sequence ID" value="MBP1989361.1"/>
    <property type="molecule type" value="Genomic_DNA"/>
</dbReference>
<evidence type="ECO:0000313" key="4">
    <source>
        <dbReference type="EMBL" id="MBP1989361.1"/>
    </source>
</evidence>